<dbReference type="RefSeq" id="XP_033521740.1">
    <property type="nucleotide sequence ID" value="XM_033673009.1"/>
</dbReference>
<dbReference type="AlphaFoldDB" id="A0A6A6A9K7"/>
<organism evidence="1 2">
    <name type="scientific">Dothidotthia symphoricarpi CBS 119687</name>
    <dbReference type="NCBI Taxonomy" id="1392245"/>
    <lineage>
        <taxon>Eukaryota</taxon>
        <taxon>Fungi</taxon>
        <taxon>Dikarya</taxon>
        <taxon>Ascomycota</taxon>
        <taxon>Pezizomycotina</taxon>
        <taxon>Dothideomycetes</taxon>
        <taxon>Pleosporomycetidae</taxon>
        <taxon>Pleosporales</taxon>
        <taxon>Dothidotthiaceae</taxon>
        <taxon>Dothidotthia</taxon>
    </lineage>
</organism>
<name>A0A6A6A9K7_9PLEO</name>
<gene>
    <name evidence="1" type="ORF">P153DRAFT_433137</name>
</gene>
<sequence length="234" mass="25840">MSKILSAFKHTDLSLVAYVACGSFLTLASQKVHERIQRPTIFNHNSTAALKNLERIAENTRITAINLERTPHVTAELLSSGSGVRSLHGSSHLHSTYFNNAFGGAQEDHGFALIDVESDALVVVVVVGQDAMKNRGNGSGEDMLNTTIRRTYKLMNNIFASWFKAAVAFNWKCRRGYRKKVLVPNACWVMGLEKQEEVVHQHPTNGTLSSTKSASSMVVEILLRKVKRIAGIFA</sequence>
<reference evidence="1" key="1">
    <citation type="journal article" date="2020" name="Stud. Mycol.">
        <title>101 Dothideomycetes genomes: a test case for predicting lifestyles and emergence of pathogens.</title>
        <authorList>
            <person name="Haridas S."/>
            <person name="Albert R."/>
            <person name="Binder M."/>
            <person name="Bloem J."/>
            <person name="Labutti K."/>
            <person name="Salamov A."/>
            <person name="Andreopoulos B."/>
            <person name="Baker S."/>
            <person name="Barry K."/>
            <person name="Bills G."/>
            <person name="Bluhm B."/>
            <person name="Cannon C."/>
            <person name="Castanera R."/>
            <person name="Culley D."/>
            <person name="Daum C."/>
            <person name="Ezra D."/>
            <person name="Gonzalez J."/>
            <person name="Henrissat B."/>
            <person name="Kuo A."/>
            <person name="Liang C."/>
            <person name="Lipzen A."/>
            <person name="Lutzoni F."/>
            <person name="Magnuson J."/>
            <person name="Mondo S."/>
            <person name="Nolan M."/>
            <person name="Ohm R."/>
            <person name="Pangilinan J."/>
            <person name="Park H.-J."/>
            <person name="Ramirez L."/>
            <person name="Alfaro M."/>
            <person name="Sun H."/>
            <person name="Tritt A."/>
            <person name="Yoshinaga Y."/>
            <person name="Zwiers L.-H."/>
            <person name="Turgeon B."/>
            <person name="Goodwin S."/>
            <person name="Spatafora J."/>
            <person name="Crous P."/>
            <person name="Grigoriev I."/>
        </authorList>
    </citation>
    <scope>NUCLEOTIDE SEQUENCE</scope>
    <source>
        <strain evidence="1">CBS 119687</strain>
    </source>
</reference>
<evidence type="ECO:0000313" key="1">
    <source>
        <dbReference type="EMBL" id="KAF2127351.1"/>
    </source>
</evidence>
<dbReference type="GeneID" id="54413441"/>
<keyword evidence="2" id="KW-1185">Reference proteome</keyword>
<proteinExistence type="predicted"/>
<dbReference type="EMBL" id="ML977511">
    <property type="protein sequence ID" value="KAF2127351.1"/>
    <property type="molecule type" value="Genomic_DNA"/>
</dbReference>
<evidence type="ECO:0000313" key="2">
    <source>
        <dbReference type="Proteomes" id="UP000799771"/>
    </source>
</evidence>
<dbReference type="Proteomes" id="UP000799771">
    <property type="component" value="Unassembled WGS sequence"/>
</dbReference>
<accession>A0A6A6A9K7</accession>
<protein>
    <submittedName>
        <fullName evidence="1">Uncharacterized protein</fullName>
    </submittedName>
</protein>